<evidence type="ECO:0000256" key="6">
    <source>
        <dbReference type="ARBA" id="ARBA00035137"/>
    </source>
</evidence>
<evidence type="ECO:0000256" key="5">
    <source>
        <dbReference type="ARBA" id="ARBA00023274"/>
    </source>
</evidence>
<feature type="domain" description="Small ribosomal subunit protein mS23 conserved" evidence="7">
    <location>
        <begin position="4"/>
        <end position="99"/>
    </location>
</feature>
<dbReference type="PANTHER" id="PTHR15925:SF2">
    <property type="entry name" value="SMALL RIBOSOMAL SUBUNIT PROTEIN MS23"/>
    <property type="match status" value="1"/>
</dbReference>
<reference evidence="8" key="1">
    <citation type="submission" date="2025-08" db="UniProtKB">
        <authorList>
            <consortium name="Ensembl"/>
        </authorList>
    </citation>
    <scope>IDENTIFICATION</scope>
</reference>
<keyword evidence="5" id="KW-0687">Ribonucleoprotein</keyword>
<keyword evidence="4" id="KW-0496">Mitochondrion</keyword>
<evidence type="ECO:0000259" key="7">
    <source>
        <dbReference type="Pfam" id="PF10484"/>
    </source>
</evidence>
<protein>
    <recommendedName>
        <fullName evidence="6">Small ribosomal subunit protein mS23</fullName>
    </recommendedName>
</protein>
<evidence type="ECO:0000256" key="1">
    <source>
        <dbReference type="ARBA" id="ARBA00004173"/>
    </source>
</evidence>
<dbReference type="GO" id="GO:0006412">
    <property type="term" value="P:translation"/>
    <property type="evidence" value="ECO:0007669"/>
    <property type="project" value="InterPro"/>
</dbReference>
<dbReference type="Pfam" id="PF10484">
    <property type="entry name" value="MRP-S23"/>
    <property type="match status" value="1"/>
</dbReference>
<keyword evidence="9" id="KW-1185">Reference proteome</keyword>
<dbReference type="GO" id="GO:0005739">
    <property type="term" value="C:mitochondrion"/>
    <property type="evidence" value="ECO:0007669"/>
    <property type="project" value="InterPro"/>
</dbReference>
<dbReference type="STRING" id="43700.ENSMALP00000007707"/>
<evidence type="ECO:0000256" key="4">
    <source>
        <dbReference type="ARBA" id="ARBA00023128"/>
    </source>
</evidence>
<reference evidence="8" key="2">
    <citation type="submission" date="2025-09" db="UniProtKB">
        <authorList>
            <consortium name="Ensembl"/>
        </authorList>
    </citation>
    <scope>IDENTIFICATION</scope>
</reference>
<dbReference type="PANTHER" id="PTHR15925">
    <property type="entry name" value="MITOCHONDRIAL RIBOSOMAL PROTEIN S23"/>
    <property type="match status" value="1"/>
</dbReference>
<organism evidence="8 9">
    <name type="scientific">Monopterus albus</name>
    <name type="common">Swamp eel</name>
    <dbReference type="NCBI Taxonomy" id="43700"/>
    <lineage>
        <taxon>Eukaryota</taxon>
        <taxon>Metazoa</taxon>
        <taxon>Chordata</taxon>
        <taxon>Craniata</taxon>
        <taxon>Vertebrata</taxon>
        <taxon>Euteleostomi</taxon>
        <taxon>Actinopterygii</taxon>
        <taxon>Neopterygii</taxon>
        <taxon>Teleostei</taxon>
        <taxon>Neoteleostei</taxon>
        <taxon>Acanthomorphata</taxon>
        <taxon>Anabantaria</taxon>
        <taxon>Synbranchiformes</taxon>
        <taxon>Synbranchidae</taxon>
        <taxon>Monopterus</taxon>
    </lineage>
</organism>
<dbReference type="Proteomes" id="UP000261600">
    <property type="component" value="Unplaced"/>
</dbReference>
<evidence type="ECO:0000313" key="8">
    <source>
        <dbReference type="Ensembl" id="ENSMALP00000007707.1"/>
    </source>
</evidence>
<comment type="similarity">
    <text evidence="2">Belongs to the mitochondrion-specific ribosomal protein mS23 family.</text>
</comment>
<dbReference type="InterPro" id="IPR023611">
    <property type="entry name" value="mS23_dom_met"/>
</dbReference>
<dbReference type="CDD" id="cd23701">
    <property type="entry name" value="At1g26750"/>
    <property type="match status" value="1"/>
</dbReference>
<sequence length="117" mass="13897">MSCVVVRVRDLMRSGVIKLSEKPIWYDVYKAFPPKRTPLYVKPHTRPSTKKQETVPEIFYREDEVRVKFYEQYGPGPWPLDLFKSNFVSTCQRYGFQFERSSKLCGKAYGIWFSQNL</sequence>
<dbReference type="GO" id="GO:0003735">
    <property type="term" value="F:structural constituent of ribosome"/>
    <property type="evidence" value="ECO:0007669"/>
    <property type="project" value="InterPro"/>
</dbReference>
<evidence type="ECO:0000256" key="2">
    <source>
        <dbReference type="ARBA" id="ARBA00009864"/>
    </source>
</evidence>
<dbReference type="GO" id="GO:0005840">
    <property type="term" value="C:ribosome"/>
    <property type="evidence" value="ECO:0007669"/>
    <property type="project" value="InterPro"/>
</dbReference>
<comment type="subcellular location">
    <subcellularLocation>
        <location evidence="1">Mitochondrion</location>
    </subcellularLocation>
</comment>
<accession>A0A3Q3J3D6</accession>
<evidence type="ECO:0000256" key="3">
    <source>
        <dbReference type="ARBA" id="ARBA00022980"/>
    </source>
</evidence>
<evidence type="ECO:0000313" key="9">
    <source>
        <dbReference type="Proteomes" id="UP000261600"/>
    </source>
</evidence>
<dbReference type="InterPro" id="IPR019520">
    <property type="entry name" value="Ribosomal_mS23_met"/>
</dbReference>
<name>A0A3Q3J3D6_MONAL</name>
<keyword evidence="3" id="KW-0689">Ribosomal protein</keyword>
<proteinExistence type="inferred from homology"/>
<dbReference type="Ensembl" id="ENSMALT00000007872.1">
    <property type="protein sequence ID" value="ENSMALP00000007707.1"/>
    <property type="gene ID" value="ENSMALG00000005467.1"/>
</dbReference>
<dbReference type="AlphaFoldDB" id="A0A3Q3J3D6"/>
<dbReference type="InterPro" id="IPR059242">
    <property type="entry name" value="mS23_dom"/>
</dbReference>